<name>A0ABS9HMK9_9CORY</name>
<dbReference type="InterPro" id="IPR001584">
    <property type="entry name" value="Integrase_cat-core"/>
</dbReference>
<keyword evidence="3" id="KW-1185">Reference proteome</keyword>
<sequence>MKEDGIVVRYKRTKARYSSYKGEVSPAAPDLVKPNFHADYPGRLWLTDVADMAADDGKVYLSALIDCFDSTVVGWSIGFNLNQELVDASLQHVLTNDPPDDPSQLVIHSDRGCQYRSRNWCDAATTVGFRKWMSRRGCSPNNAVCEAFFGWMKVEMFHDYRWKSKIKLAAAVEDYLKFYNTGRITNTLGGLTIEERRRMMTA</sequence>
<dbReference type="PANTHER" id="PTHR46889:SF4">
    <property type="entry name" value="TRANSPOSASE INSO FOR INSERTION SEQUENCE ELEMENT IS911B-RELATED"/>
    <property type="match status" value="1"/>
</dbReference>
<dbReference type="PROSITE" id="PS50994">
    <property type="entry name" value="INTEGRASE"/>
    <property type="match status" value="1"/>
</dbReference>
<proteinExistence type="predicted"/>
<gene>
    <name evidence="2" type="ORF">L3H44_07415</name>
</gene>
<dbReference type="Gene3D" id="3.30.420.10">
    <property type="entry name" value="Ribonuclease H-like superfamily/Ribonuclease H"/>
    <property type="match status" value="1"/>
</dbReference>
<feature type="domain" description="Integrase catalytic" evidence="1">
    <location>
        <begin position="37"/>
        <end position="201"/>
    </location>
</feature>
<dbReference type="EMBL" id="JAKJKU010000003">
    <property type="protein sequence ID" value="MCF6774237.1"/>
    <property type="molecule type" value="Genomic_DNA"/>
</dbReference>
<evidence type="ECO:0000313" key="3">
    <source>
        <dbReference type="Proteomes" id="UP001200604"/>
    </source>
</evidence>
<reference evidence="2 3" key="1">
    <citation type="submission" date="2022-01" db="EMBL/GenBank/DDBJ databases">
        <title>Identification and Characterization of Corynebacterium sp.</title>
        <authorList>
            <person name="Luo Q."/>
            <person name="Qu P."/>
            <person name="Chen Q."/>
        </authorList>
    </citation>
    <scope>NUCLEOTIDE SEQUENCE [LARGE SCALE GENOMIC DNA]</scope>
    <source>
        <strain evidence="2 3">MC-12</strain>
    </source>
</reference>
<dbReference type="Pfam" id="PF13333">
    <property type="entry name" value="rve_2"/>
    <property type="match status" value="1"/>
</dbReference>
<dbReference type="InterPro" id="IPR050900">
    <property type="entry name" value="Transposase_IS3/IS150/IS904"/>
</dbReference>
<dbReference type="NCBIfam" id="NF033516">
    <property type="entry name" value="transpos_IS3"/>
    <property type="match status" value="1"/>
</dbReference>
<dbReference type="SUPFAM" id="SSF53098">
    <property type="entry name" value="Ribonuclease H-like"/>
    <property type="match status" value="1"/>
</dbReference>
<evidence type="ECO:0000259" key="1">
    <source>
        <dbReference type="PROSITE" id="PS50994"/>
    </source>
</evidence>
<accession>A0ABS9HMK9</accession>
<dbReference type="InterPro" id="IPR036397">
    <property type="entry name" value="RNaseH_sf"/>
</dbReference>
<organism evidence="2 3">
    <name type="scientific">Corynebacterium parakroppenstedtii</name>
    <dbReference type="NCBI Taxonomy" id="2828363"/>
    <lineage>
        <taxon>Bacteria</taxon>
        <taxon>Bacillati</taxon>
        <taxon>Actinomycetota</taxon>
        <taxon>Actinomycetes</taxon>
        <taxon>Mycobacteriales</taxon>
        <taxon>Corynebacteriaceae</taxon>
        <taxon>Corynebacterium</taxon>
    </lineage>
</organism>
<evidence type="ECO:0000313" key="2">
    <source>
        <dbReference type="EMBL" id="MCF6774237.1"/>
    </source>
</evidence>
<protein>
    <submittedName>
        <fullName evidence="2">IS3 family transposase</fullName>
    </submittedName>
</protein>
<comment type="caution">
    <text evidence="2">The sequence shown here is derived from an EMBL/GenBank/DDBJ whole genome shotgun (WGS) entry which is preliminary data.</text>
</comment>
<dbReference type="Proteomes" id="UP001200604">
    <property type="component" value="Unassembled WGS sequence"/>
</dbReference>
<dbReference type="PANTHER" id="PTHR46889">
    <property type="entry name" value="TRANSPOSASE INSF FOR INSERTION SEQUENCE IS3B-RELATED"/>
    <property type="match status" value="1"/>
</dbReference>
<dbReference type="InterPro" id="IPR012337">
    <property type="entry name" value="RNaseH-like_sf"/>
</dbReference>
<dbReference type="InterPro" id="IPR048020">
    <property type="entry name" value="Transpos_IS3"/>
</dbReference>
<dbReference type="Pfam" id="PF00665">
    <property type="entry name" value="rve"/>
    <property type="match status" value="1"/>
</dbReference>